<accession>A0A0V1DT89</accession>
<comment type="caution">
    <text evidence="1">The sequence shown here is derived from an EMBL/GenBank/DDBJ whole genome shotgun (WGS) entry which is preliminary data.</text>
</comment>
<dbReference type="EMBL" id="JYDR01000272">
    <property type="protein sequence ID" value="KRY64809.1"/>
    <property type="molecule type" value="Genomic_DNA"/>
</dbReference>
<evidence type="ECO:0000313" key="5">
    <source>
        <dbReference type="Proteomes" id="UP000054632"/>
    </source>
</evidence>
<sequence length="67" mass="7503">MKRAASVQYFAASNSRSKPPVLVHTTNITFVEYTNAQTSRSIYSKRVLKSAYQPTVEYEQADVSTAN</sequence>
<dbReference type="Proteomes" id="UP000054632">
    <property type="component" value="Unassembled WGS sequence"/>
</dbReference>
<proteinExistence type="predicted"/>
<dbReference type="AlphaFoldDB" id="A0A0V1DT89"/>
<reference evidence="1 5" key="1">
    <citation type="submission" date="2015-01" db="EMBL/GenBank/DDBJ databases">
        <title>Evolution of Trichinella species and genotypes.</title>
        <authorList>
            <person name="Korhonen P.K."/>
            <person name="Edoardo P."/>
            <person name="Giuseppe L.R."/>
            <person name="Gasser R.B."/>
        </authorList>
    </citation>
    <scope>NUCLEOTIDE SEQUENCE [LARGE SCALE GENOMIC DNA]</scope>
    <source>
        <strain evidence="1">ISS13</strain>
    </source>
</reference>
<evidence type="ECO:0000313" key="1">
    <source>
        <dbReference type="EMBL" id="KRY64777.1"/>
    </source>
</evidence>
<evidence type="ECO:0000313" key="3">
    <source>
        <dbReference type="EMBL" id="KRY64805.1"/>
    </source>
</evidence>
<evidence type="ECO:0000313" key="2">
    <source>
        <dbReference type="EMBL" id="KRY64800.1"/>
    </source>
</evidence>
<dbReference type="EMBL" id="JYDR01000273">
    <property type="protein sequence ID" value="KRY64805.1"/>
    <property type="molecule type" value="Genomic_DNA"/>
</dbReference>
<name>A0A0V1DT89_TRIPS</name>
<organism evidence="1 5">
    <name type="scientific">Trichinella pseudospiralis</name>
    <name type="common">Parasitic roundworm</name>
    <dbReference type="NCBI Taxonomy" id="6337"/>
    <lineage>
        <taxon>Eukaryota</taxon>
        <taxon>Metazoa</taxon>
        <taxon>Ecdysozoa</taxon>
        <taxon>Nematoda</taxon>
        <taxon>Enoplea</taxon>
        <taxon>Dorylaimia</taxon>
        <taxon>Trichinellida</taxon>
        <taxon>Trichinellidae</taxon>
        <taxon>Trichinella</taxon>
    </lineage>
</organism>
<dbReference type="EMBL" id="JYDR01000274">
    <property type="protein sequence ID" value="KRY64800.1"/>
    <property type="molecule type" value="Genomic_DNA"/>
</dbReference>
<evidence type="ECO:0000313" key="4">
    <source>
        <dbReference type="EMBL" id="KRY64809.1"/>
    </source>
</evidence>
<gene>
    <name evidence="4" type="ORF">T4A_559</name>
    <name evidence="2" type="ORF">T4A_783</name>
    <name evidence="1" type="ORF">T4A_9627</name>
    <name evidence="3" type="ORF">T4A_9677</name>
</gene>
<protein>
    <submittedName>
        <fullName evidence="1">Uncharacterized protein</fullName>
    </submittedName>
</protein>
<dbReference type="EMBL" id="JYDR01000280">
    <property type="protein sequence ID" value="KRY64777.1"/>
    <property type="molecule type" value="Genomic_DNA"/>
</dbReference>